<dbReference type="RefSeq" id="WP_106907267.1">
    <property type="nucleotide sequence ID" value="NZ_CP027850.1"/>
</dbReference>
<accession>A0ABM6TLV0</accession>
<name>A0ABM6TLV0_9CAUL</name>
<reference evidence="2 3" key="1">
    <citation type="journal article" date="2015" name="Biotechnol. Bioeng.">
        <title>Genome sequence and phenotypic characterization of Caulobacter segnis.</title>
        <authorList>
            <person name="Patel S."/>
            <person name="Fletcher B."/>
            <person name="Scott D.C."/>
            <person name="Ely B."/>
        </authorList>
    </citation>
    <scope>NUCLEOTIDE SEQUENCE [LARGE SCALE GENOMIC DNA]</scope>
    <source>
        <strain evidence="2 3">TK0059</strain>
    </source>
</reference>
<feature type="region of interest" description="Disordered" evidence="1">
    <location>
        <begin position="1"/>
        <end position="42"/>
    </location>
</feature>
<keyword evidence="3" id="KW-1185">Reference proteome</keyword>
<dbReference type="Proteomes" id="UP000240527">
    <property type="component" value="Chromosome"/>
</dbReference>
<proteinExistence type="predicted"/>
<sequence>MKPVPRDGSHPYISRRDDRRADRVAQGRRFASPPRGRPEGGP</sequence>
<organism evidence="2 3">
    <name type="scientific">Caulobacter segnis</name>
    <dbReference type="NCBI Taxonomy" id="88688"/>
    <lineage>
        <taxon>Bacteria</taxon>
        <taxon>Pseudomonadati</taxon>
        <taxon>Pseudomonadota</taxon>
        <taxon>Alphaproteobacteria</taxon>
        <taxon>Caulobacterales</taxon>
        <taxon>Caulobacteraceae</taxon>
        <taxon>Caulobacter</taxon>
    </lineage>
</organism>
<evidence type="ECO:0000313" key="2">
    <source>
        <dbReference type="EMBL" id="AVQ04247.1"/>
    </source>
</evidence>
<evidence type="ECO:0000313" key="3">
    <source>
        <dbReference type="Proteomes" id="UP000240527"/>
    </source>
</evidence>
<dbReference type="EMBL" id="CP027850">
    <property type="protein sequence ID" value="AVQ04247.1"/>
    <property type="molecule type" value="Genomic_DNA"/>
</dbReference>
<gene>
    <name evidence="2" type="ORF">B7G68_21785</name>
</gene>
<protein>
    <submittedName>
        <fullName evidence="2">Uncharacterized protein</fullName>
    </submittedName>
</protein>
<feature type="compositionally biased region" description="Basic and acidic residues" evidence="1">
    <location>
        <begin position="1"/>
        <end position="25"/>
    </location>
</feature>
<evidence type="ECO:0000256" key="1">
    <source>
        <dbReference type="SAM" id="MobiDB-lite"/>
    </source>
</evidence>